<feature type="compositionally biased region" description="Low complexity" evidence="2">
    <location>
        <begin position="33"/>
        <end position="42"/>
    </location>
</feature>
<reference key="1">
    <citation type="journal article" date="2007" name="Nature">
        <title>The medaka draft genome and insights into vertebrate genome evolution.</title>
        <authorList>
            <person name="Kasahara M."/>
            <person name="Naruse K."/>
            <person name="Sasaki S."/>
            <person name="Nakatani Y."/>
            <person name="Qu W."/>
            <person name="Ahsan B."/>
            <person name="Yamada T."/>
            <person name="Nagayasu Y."/>
            <person name="Doi K."/>
            <person name="Kasai Y."/>
            <person name="Jindo T."/>
            <person name="Kobayashi D."/>
            <person name="Shimada A."/>
            <person name="Toyoda A."/>
            <person name="Kuroki Y."/>
            <person name="Fujiyama A."/>
            <person name="Sasaki T."/>
            <person name="Shimizu A."/>
            <person name="Asakawa S."/>
            <person name="Shimizu N."/>
            <person name="Hashimoto S."/>
            <person name="Yang J."/>
            <person name="Lee Y."/>
            <person name="Matsushima K."/>
            <person name="Sugano S."/>
            <person name="Sakaizumi M."/>
            <person name="Narita T."/>
            <person name="Ohishi K."/>
            <person name="Haga S."/>
            <person name="Ohta F."/>
            <person name="Nomoto H."/>
            <person name="Nogata K."/>
            <person name="Morishita T."/>
            <person name="Endo T."/>
            <person name="Shin-I T."/>
            <person name="Takeda H."/>
            <person name="Morishita S."/>
            <person name="Kohara Y."/>
        </authorList>
    </citation>
    <scope>NUCLEOTIDE SEQUENCE [LARGE SCALE GENOMIC DNA]</scope>
    <source>
        <strain>Hd-rR</strain>
    </source>
</reference>
<dbReference type="AlphaFoldDB" id="A0A3P9HHT5"/>
<feature type="compositionally biased region" description="Basic and acidic residues" evidence="2">
    <location>
        <begin position="250"/>
        <end position="320"/>
    </location>
</feature>
<dbReference type="PANTHER" id="PTHR15268">
    <property type="entry name" value="THRAP3/BCLAF1"/>
    <property type="match status" value="1"/>
</dbReference>
<feature type="compositionally biased region" description="Basic and acidic residues" evidence="2">
    <location>
        <begin position="47"/>
        <end position="76"/>
    </location>
</feature>
<sequence>MLSQSGIFSPQFIFKLKTILFSKVDKMSRPRSRSPNYRRLPSGQRDFSPDRVLSDRKHHDPFPDDPRFGPQHHLDQGRLPTCRPLPPPDPMYYDKRRLSPPRDGGYEVDRHRGDTREHVQRNENRRRSPTWSQREEFSFRGHHQRKPGMTWRGEDQGRGRGGFRDSSPGMRPDEGRGGYRGRWTGQGPNGGRFRDGLRHERGAPLKGPRREMDEHPGYRDENSGDAARGGFGGGSRGSFPHGHRRSSPGDVDHSREMSEWERLENYGPHEPHFDRQRSPRSQERFKGPHSRGEGRGHAQGHRFDDHMGDPNYRDARKEPAFQEGPDNVRYGNRDRPFHHRGSWGASRTHNQRGGGRNDYHRNQPHLQHSHQDSAPKERPAHHPFRNEVPGPPKGEEPGWAEGHRRRQWVADAPRSSEDLDPKMPRQRMERGWSVRKDDGMAVQTEETLTIKVDMSRPISQKSPLCYSSDRQLSLDLVNVGRQRLDFLPTLQHSGAHQESSVRMSAFAQEIITLVHLVKEQYFSGDRLTLSERFSAPQSAELSEDAEELTLNQRFSSNRGFSMNLDSVLDDEEPTQGLSKPPLRGPGDLRHDLERRRQEKLEGVKVTILGNSISQHAMGADSELNDAPQSEWAGQQRRRLEGNMGPRRGAPNRLNAGPPRRNFRIPYQRHGGPAGTRAQLLSFTFSVHGHQHTDCSCSVCGTQSRFIDEVLPDVRTKLHSFDITSPKGALF</sequence>
<dbReference type="PANTHER" id="PTHR15268:SF17">
    <property type="entry name" value="BCLAF1 AND THRAP3 FAMILY MEMBER 3"/>
    <property type="match status" value="1"/>
</dbReference>
<protein>
    <recommendedName>
        <fullName evidence="5">BCLAF1 and THRAP3 family member 3</fullName>
    </recommendedName>
</protein>
<feature type="compositionally biased region" description="Basic and acidic residues" evidence="2">
    <location>
        <begin position="369"/>
        <end position="380"/>
    </location>
</feature>
<feature type="compositionally biased region" description="Basic and acidic residues" evidence="2">
    <location>
        <begin position="104"/>
        <end position="126"/>
    </location>
</feature>
<feature type="compositionally biased region" description="Basic and acidic residues" evidence="2">
    <location>
        <begin position="192"/>
        <end position="222"/>
    </location>
</feature>
<name>A0A3P9HHT5_ORYLA</name>
<comment type="similarity">
    <text evidence="1">Belongs to the BCLAF1/THRAP3 family.</text>
</comment>
<evidence type="ECO:0000313" key="4">
    <source>
        <dbReference type="Proteomes" id="UP000265200"/>
    </source>
</evidence>
<reference evidence="3 4" key="2">
    <citation type="submission" date="2017-04" db="EMBL/GenBank/DDBJ databases">
        <title>CpG methylation of centromeres and impact of large insertions on vertebrate speciation.</title>
        <authorList>
            <person name="Ichikawa K."/>
            <person name="Yoshimura J."/>
            <person name="Morishita S."/>
        </authorList>
    </citation>
    <scope>NUCLEOTIDE SEQUENCE</scope>
    <source>
        <strain evidence="3 4">HSOK</strain>
    </source>
</reference>
<evidence type="ECO:0000256" key="2">
    <source>
        <dbReference type="SAM" id="MobiDB-lite"/>
    </source>
</evidence>
<feature type="region of interest" description="Disordered" evidence="2">
    <location>
        <begin position="569"/>
        <end position="590"/>
    </location>
</feature>
<organism evidence="3 4">
    <name type="scientific">Oryzias latipes</name>
    <name type="common">Japanese rice fish</name>
    <name type="synonym">Japanese killifish</name>
    <dbReference type="NCBI Taxonomy" id="8090"/>
    <lineage>
        <taxon>Eukaryota</taxon>
        <taxon>Metazoa</taxon>
        <taxon>Chordata</taxon>
        <taxon>Craniata</taxon>
        <taxon>Vertebrata</taxon>
        <taxon>Euteleostomi</taxon>
        <taxon>Actinopterygii</taxon>
        <taxon>Neopterygii</taxon>
        <taxon>Teleostei</taxon>
        <taxon>Neoteleostei</taxon>
        <taxon>Acanthomorphata</taxon>
        <taxon>Ovalentaria</taxon>
        <taxon>Atherinomorphae</taxon>
        <taxon>Beloniformes</taxon>
        <taxon>Adrianichthyidae</taxon>
        <taxon>Oryziinae</taxon>
        <taxon>Oryzias</taxon>
    </lineage>
</organism>
<dbReference type="Proteomes" id="UP000265200">
    <property type="component" value="Chromosome 20"/>
</dbReference>
<dbReference type="Pfam" id="PF15440">
    <property type="entry name" value="THRAP3_BCLAF1"/>
    <property type="match status" value="1"/>
</dbReference>
<reference evidence="3" key="3">
    <citation type="submission" date="2025-08" db="UniProtKB">
        <authorList>
            <consortium name="Ensembl"/>
        </authorList>
    </citation>
    <scope>IDENTIFICATION</scope>
    <source>
        <strain evidence="3">HSOK</strain>
    </source>
</reference>
<dbReference type="InterPro" id="IPR029199">
    <property type="entry name" value="THRAP3_BCLAF1"/>
</dbReference>
<evidence type="ECO:0008006" key="5">
    <source>
        <dbReference type="Google" id="ProtNLM"/>
    </source>
</evidence>
<reference evidence="3" key="4">
    <citation type="submission" date="2025-09" db="UniProtKB">
        <authorList>
            <consortium name="Ensembl"/>
        </authorList>
    </citation>
    <scope>IDENTIFICATION</scope>
    <source>
        <strain evidence="3">HSOK</strain>
    </source>
</reference>
<dbReference type="Ensembl" id="ENSORLT00015002949.1">
    <property type="protein sequence ID" value="ENSORLP00015007189.1"/>
    <property type="gene ID" value="ENSORLG00015008021.1"/>
</dbReference>
<evidence type="ECO:0000313" key="3">
    <source>
        <dbReference type="Ensembl" id="ENSORLP00015007189.1"/>
    </source>
</evidence>
<evidence type="ECO:0000256" key="1">
    <source>
        <dbReference type="ARBA" id="ARBA00006481"/>
    </source>
</evidence>
<feature type="compositionally biased region" description="Gly residues" evidence="2">
    <location>
        <begin position="227"/>
        <end position="236"/>
    </location>
</feature>
<accession>A0A3P9HHT5</accession>
<feature type="region of interest" description="Disordered" evidence="2">
    <location>
        <begin position="622"/>
        <end position="659"/>
    </location>
</feature>
<feature type="region of interest" description="Disordered" evidence="2">
    <location>
        <begin position="26"/>
        <end position="429"/>
    </location>
</feature>
<proteinExistence type="inferred from homology"/>
<feature type="compositionally biased region" description="Basic and acidic residues" evidence="2">
    <location>
        <begin position="414"/>
        <end position="429"/>
    </location>
</feature>